<dbReference type="PANTHER" id="PTHR32305">
    <property type="match status" value="1"/>
</dbReference>
<organism evidence="8 9">
    <name type="scientific">Prevotella communis</name>
    <dbReference type="NCBI Taxonomy" id="2913614"/>
    <lineage>
        <taxon>Bacteria</taxon>
        <taxon>Pseudomonadati</taxon>
        <taxon>Bacteroidota</taxon>
        <taxon>Bacteroidia</taxon>
        <taxon>Bacteroidales</taxon>
        <taxon>Prevotellaceae</taxon>
        <taxon>Prevotella</taxon>
    </lineage>
</organism>
<dbReference type="InterPro" id="IPR028994">
    <property type="entry name" value="Integrin_alpha_N"/>
</dbReference>
<dbReference type="InterPro" id="IPR006530">
    <property type="entry name" value="YD"/>
</dbReference>
<dbReference type="GO" id="GO:0005576">
    <property type="term" value="C:extracellular region"/>
    <property type="evidence" value="ECO:0007669"/>
    <property type="project" value="UniProtKB-SubCell"/>
</dbReference>
<name>A0A1H0KWA1_9BACT</name>
<dbReference type="PANTHER" id="PTHR32305:SF15">
    <property type="entry name" value="PROTEIN RHSA-RELATED"/>
    <property type="match status" value="1"/>
</dbReference>
<evidence type="ECO:0000256" key="1">
    <source>
        <dbReference type="ARBA" id="ARBA00004613"/>
    </source>
</evidence>
<gene>
    <name evidence="8" type="ORF">SAMN04487900_1323</name>
</gene>
<keyword evidence="6" id="KW-0812">Transmembrane</keyword>
<dbReference type="Pfam" id="PF25023">
    <property type="entry name" value="TEN_YD-shell"/>
    <property type="match status" value="1"/>
</dbReference>
<dbReference type="EMBL" id="FNIW01000032">
    <property type="protein sequence ID" value="SDO60010.1"/>
    <property type="molecule type" value="Genomic_DNA"/>
</dbReference>
<evidence type="ECO:0000256" key="6">
    <source>
        <dbReference type="SAM" id="Phobius"/>
    </source>
</evidence>
<sequence length="2063" mass="228602">MIFTPMRTILCRTALIIMLFAVHIVMVAQNNNEFGYPIVPNLNSSINAPVGKISDEISVSQSGAASYSIGIKTPSGVSGMAPSIGLNYNSQSGNGIAGWGCNLTGVSVITRTPSDIYHEGMAGGITYNMDGPFCLDGQRLIICGGIQDGDSITYNVEFSPLTQVVLHGISSAAQEQTWFSVHTPDGNYYEYGHTTDSQQRYTLQGTTKVNAWYVCSVRNPVGGQCNYSYSESYNSIYPHNITYGNNVIRFAYETRPDTVCTAVEGIPVKIVKRLASISTATTVNGIENLFRRYTLSYNCNDGTTTSYSRLVSIDETNGNGESLRPTILTWNTPQSFSCQKDSSVFETSFNYLGTQRNSISIFSADMNGDGLSDIVQYGYTNQPGGYSNNFSYIRAHYAYLDTSGKVNFRTGDTYRPGGGFNIGTGWNLQQSAPVAADMDGDGIMELLVPEFYRSVDGSHFGVHVYKKGIESEVGGVKFPDIHVDSITKILWTIADFNNDGIAEIVAIEQHTDGSNYYGVLMGGYENVGAPHEAYNKFFRFNLSAKPQHLFSADMDCDGLTDLVVFYNHGYSVIRNTGNWLSDSLPSPYIPQHTDYALNLDPFRTWQGDFNGDNISDFLVCKPDNGTFYFELGNGNGNLVEKIACTLDIHEQSYTHDDNDSFFCQILDFDGDGKTDVVVHKSMYDSTYVNTFMKDSILMMNYNRSEVYWLRSDGKHLIVQSHASTNRKTEEEARFYAQGDFNGDGLPEVASYSFDCYDGTGAAGDAVFRIYRNASFNASTGKLVRVTDGMGIQTNIAYTTIADANVRIQETGNNIPGFPVIRISAPLNVVSSVTSNNGAAGQSTKNYRYGTLLGHVQGRGILGMTSGRTEDESTGLVSDYCVTQWDTQAFVPRSTIETNTLGSHTSTCNTNYYIIVYTSNNHRKYLCYPKRIDNYDFDGNHTWEENMYQPSWGMLIHNSRCYTPNDLEVTEVFDCVYKGGRYQPVDVGHYRYHSEDPNVFMEFTHYAYNDKGLVDTLITNYDTELAITTKYTYDNYGNRLSESVSANGVSPIVSTWQYDDIHRFVTRHVENGLTETLYTHDLWGNVLTETDNTRTAHPLTRTNTYDNWGNLTESESPLGIRTTSTRGWGNSQSMRYFEVVQGQKQPWKKTWYDAMGREVKTEGINDQGLLATTTTTYNNKGQATTVVSQAGDVSITQTSDYDNRGRCTSSSISDAQGTLNQTRTYAYGSNWKSETFNGRETKQTFNHWDDVAYVTTPQDTVTYHYYSSRQPSSVTSCGHTVTMTYDEAGNRTSMTDPDAGTMTYTYDGMGRIISQTDARNQTLNYTYDSYGRVKTGPVGSTPLVTNYYGSNSSNKNLLTSAKVNIANKVIYTYDDYGRILSKKYRILNEGYHTLSYTYDSDGLLATKTYPDGTTTAFHYDAYGNHVSTTIGDTVVWQMAQATGSTTRYLLANVFQMEETCNGSGLQTAKTLRRNNTQLHNMTYAYDPVTGNLTQRTGMRSAAETFTYDALERLTQADNLAMTYSADGNMLSKTDIGRYYYEDVKPHAVTSIDNSCFLASDSLQTAEYNACGKVGWIQQAENLQVLFDYSAEGERQECIFILNGQEFRRFYFGDYEEVRSSQGTKSICYLDGGVIAIRDTDGNLSLNVSFTDNLGSVTRIYGSSGNEVFNASYDVWGNQTVNRNDIDFYRGYTGHEMLTDFGLINMNGRLYDPLLGRFLSTDNFVQEPFDSQNFNRYSYCLNNPLKYTDPSGEIWWIPVLANICMNAAMSRANGDGLLNGVLTGLTSSAMSIVSSGMTNAIGGLLGHQLGGVGTELFRAGLHGISQGVVSGVGGGGFWNGFAIGGISSLVGSGLNAAGSSADMSLIGMGVAGGLTSALTGGNLIDGFMTGLSIGTLNHGWKKIKEGWTYELDEFVYTKIRRPIEKPLESVYPEFLFLFSGRLAFNLAARATATYGTTTVSIPQGFDTFAQFKSVYGKAGKGYNWHHIVEQTPKNIQRFGPKKIHNTKNLVRLPGGKGSIHARISGYYSSKQNFTNGMTVREWLSTQSYEDQYSFGINKLLEFGWK</sequence>
<comment type="caution">
    <text evidence="8">The sequence shown here is derived from an EMBL/GenBank/DDBJ whole genome shotgun (WGS) entry which is preliminary data.</text>
</comment>
<feature type="domain" description="Teneurin-like YD-shell" evidence="7">
    <location>
        <begin position="1148"/>
        <end position="1742"/>
    </location>
</feature>
<dbReference type="InterPro" id="IPR056823">
    <property type="entry name" value="TEN-like_YD-shell"/>
</dbReference>
<dbReference type="InterPro" id="IPR022385">
    <property type="entry name" value="Rhs_assc_core"/>
</dbReference>
<evidence type="ECO:0000256" key="4">
    <source>
        <dbReference type="ARBA" id="ARBA00022737"/>
    </source>
</evidence>
<keyword evidence="5" id="KW-0843">Virulence</keyword>
<accession>A0A1H0KWA1</accession>
<evidence type="ECO:0000256" key="3">
    <source>
        <dbReference type="ARBA" id="ARBA00022729"/>
    </source>
</evidence>
<protein>
    <submittedName>
        <fullName evidence="8">RHS repeat-associated core domain-containing protein</fullName>
    </submittedName>
</protein>
<keyword evidence="3" id="KW-0732">Signal</keyword>
<dbReference type="Proteomes" id="UP000199134">
    <property type="component" value="Unassembled WGS sequence"/>
</dbReference>
<comment type="subcellular location">
    <subcellularLocation>
        <location evidence="1">Secreted</location>
    </subcellularLocation>
</comment>
<proteinExistence type="predicted"/>
<dbReference type="SUPFAM" id="SSF69318">
    <property type="entry name" value="Integrin alpha N-terminal domain"/>
    <property type="match status" value="2"/>
</dbReference>
<dbReference type="InterPro" id="IPR003284">
    <property type="entry name" value="Sal_SpvB"/>
</dbReference>
<dbReference type="InterPro" id="IPR050708">
    <property type="entry name" value="T6SS_VgrG/RHS"/>
</dbReference>
<keyword evidence="4" id="KW-0677">Repeat</keyword>
<evidence type="ECO:0000313" key="8">
    <source>
        <dbReference type="EMBL" id="SDO60010.1"/>
    </source>
</evidence>
<evidence type="ECO:0000313" key="9">
    <source>
        <dbReference type="Proteomes" id="UP000199134"/>
    </source>
</evidence>
<keyword evidence="6" id="KW-1133">Transmembrane helix</keyword>
<evidence type="ECO:0000259" key="7">
    <source>
        <dbReference type="Pfam" id="PF25023"/>
    </source>
</evidence>
<dbReference type="GO" id="GO:0005737">
    <property type="term" value="C:cytoplasm"/>
    <property type="evidence" value="ECO:0007669"/>
    <property type="project" value="InterPro"/>
</dbReference>
<dbReference type="NCBIfam" id="TIGR03696">
    <property type="entry name" value="Rhs_assc_core"/>
    <property type="match status" value="1"/>
</dbReference>
<dbReference type="Pfam" id="PF13517">
    <property type="entry name" value="FG-GAP_3"/>
    <property type="match status" value="1"/>
</dbReference>
<reference evidence="9" key="1">
    <citation type="submission" date="2016-10" db="EMBL/GenBank/DDBJ databases">
        <authorList>
            <person name="de Groot N.N."/>
        </authorList>
    </citation>
    <scope>NUCLEOTIDE SEQUENCE [LARGE SCALE GENOMIC DNA]</scope>
    <source>
        <strain evidence="9">BP1-145</strain>
    </source>
</reference>
<keyword evidence="2" id="KW-0964">Secreted</keyword>
<dbReference type="Pfam" id="PF03534">
    <property type="entry name" value="SpvB"/>
    <property type="match status" value="1"/>
</dbReference>
<dbReference type="NCBIfam" id="TIGR01643">
    <property type="entry name" value="YD_repeat_2x"/>
    <property type="match status" value="3"/>
</dbReference>
<dbReference type="InterPro" id="IPR013517">
    <property type="entry name" value="FG-GAP"/>
</dbReference>
<evidence type="ECO:0000256" key="5">
    <source>
        <dbReference type="ARBA" id="ARBA00023026"/>
    </source>
</evidence>
<keyword evidence="6" id="KW-0472">Membrane</keyword>
<feature type="transmembrane region" description="Helical" evidence="6">
    <location>
        <begin position="9"/>
        <end position="28"/>
    </location>
</feature>
<dbReference type="Gene3D" id="2.180.10.10">
    <property type="entry name" value="RHS repeat-associated core"/>
    <property type="match status" value="2"/>
</dbReference>
<dbReference type="OrthoDB" id="6225685at2"/>
<evidence type="ECO:0000256" key="2">
    <source>
        <dbReference type="ARBA" id="ARBA00022525"/>
    </source>
</evidence>